<sequence length="177" mass="19446">MANGSAAVRMNQETSTLTCCAKCRRHTRSTAATSGAPGRTRKKQDARCKFHLPGETAAAEGSRCARAVKRKGWPAASRETRREYREERRKLRYEGNGGRANTGPPPRAPCLGPPRTVPCVAVRRASARRRSHAPRPAVARPRIGPPPLHAPRVAATRRKWRPPRAPARALLRTLGMP</sequence>
<gene>
    <name evidence="2" type="ORF">GUJ93_ZPchr0010g10612</name>
</gene>
<dbReference type="AlphaFoldDB" id="A0A8J5W8G7"/>
<organism evidence="2 3">
    <name type="scientific">Zizania palustris</name>
    <name type="common">Northern wild rice</name>
    <dbReference type="NCBI Taxonomy" id="103762"/>
    <lineage>
        <taxon>Eukaryota</taxon>
        <taxon>Viridiplantae</taxon>
        <taxon>Streptophyta</taxon>
        <taxon>Embryophyta</taxon>
        <taxon>Tracheophyta</taxon>
        <taxon>Spermatophyta</taxon>
        <taxon>Magnoliopsida</taxon>
        <taxon>Liliopsida</taxon>
        <taxon>Poales</taxon>
        <taxon>Poaceae</taxon>
        <taxon>BOP clade</taxon>
        <taxon>Oryzoideae</taxon>
        <taxon>Oryzeae</taxon>
        <taxon>Zizaniinae</taxon>
        <taxon>Zizania</taxon>
    </lineage>
</organism>
<feature type="compositionally biased region" description="Basic and acidic residues" evidence="1">
    <location>
        <begin position="78"/>
        <end position="93"/>
    </location>
</feature>
<keyword evidence="3" id="KW-1185">Reference proteome</keyword>
<accession>A0A8J5W8G7</accession>
<evidence type="ECO:0000313" key="3">
    <source>
        <dbReference type="Proteomes" id="UP000729402"/>
    </source>
</evidence>
<feature type="region of interest" description="Disordered" evidence="1">
    <location>
        <begin position="69"/>
        <end position="165"/>
    </location>
</feature>
<reference evidence="2" key="1">
    <citation type="journal article" date="2021" name="bioRxiv">
        <title>Whole Genome Assembly and Annotation of Northern Wild Rice, Zizania palustris L., Supports a Whole Genome Duplication in the Zizania Genus.</title>
        <authorList>
            <person name="Haas M."/>
            <person name="Kono T."/>
            <person name="Macchietto M."/>
            <person name="Millas R."/>
            <person name="McGilp L."/>
            <person name="Shao M."/>
            <person name="Duquette J."/>
            <person name="Hirsch C.N."/>
            <person name="Kimball J."/>
        </authorList>
    </citation>
    <scope>NUCLEOTIDE SEQUENCE</scope>
    <source>
        <tissue evidence="2">Fresh leaf tissue</tissue>
    </source>
</reference>
<evidence type="ECO:0000313" key="2">
    <source>
        <dbReference type="EMBL" id="KAG8084755.1"/>
    </source>
</evidence>
<dbReference type="Proteomes" id="UP000729402">
    <property type="component" value="Unassembled WGS sequence"/>
</dbReference>
<reference evidence="2" key="2">
    <citation type="submission" date="2021-02" db="EMBL/GenBank/DDBJ databases">
        <authorList>
            <person name="Kimball J.A."/>
            <person name="Haas M.W."/>
            <person name="Macchietto M."/>
            <person name="Kono T."/>
            <person name="Duquette J."/>
            <person name="Shao M."/>
        </authorList>
    </citation>
    <scope>NUCLEOTIDE SEQUENCE</scope>
    <source>
        <tissue evidence="2">Fresh leaf tissue</tissue>
    </source>
</reference>
<comment type="caution">
    <text evidence="2">The sequence shown here is derived from an EMBL/GenBank/DDBJ whole genome shotgun (WGS) entry which is preliminary data.</text>
</comment>
<proteinExistence type="predicted"/>
<evidence type="ECO:0000256" key="1">
    <source>
        <dbReference type="SAM" id="MobiDB-lite"/>
    </source>
</evidence>
<name>A0A8J5W8G7_ZIZPA</name>
<dbReference type="EMBL" id="JAAALK010000082">
    <property type="protein sequence ID" value="KAG8084755.1"/>
    <property type="molecule type" value="Genomic_DNA"/>
</dbReference>
<protein>
    <submittedName>
        <fullName evidence="2">Uncharacterized protein</fullName>
    </submittedName>
</protein>
<feature type="compositionally biased region" description="Pro residues" evidence="1">
    <location>
        <begin position="103"/>
        <end position="116"/>
    </location>
</feature>